<dbReference type="InterPro" id="IPR036322">
    <property type="entry name" value="WD40_repeat_dom_sf"/>
</dbReference>
<keyword evidence="10" id="KW-1185">Reference proteome</keyword>
<protein>
    <recommendedName>
        <fullName evidence="5">Mitochondrial division protein 1</fullName>
    </recommendedName>
</protein>
<dbReference type="InterPro" id="IPR027417">
    <property type="entry name" value="P-loop_NTPase"/>
</dbReference>
<dbReference type="OrthoDB" id="538223at2759"/>
<dbReference type="PROSITE" id="PS50082">
    <property type="entry name" value="WD_REPEATS_2"/>
    <property type="match status" value="4"/>
</dbReference>
<dbReference type="GO" id="GO:0009116">
    <property type="term" value="P:nucleoside metabolic process"/>
    <property type="evidence" value="ECO:0007669"/>
    <property type="project" value="InterPro"/>
</dbReference>
<evidence type="ECO:0000256" key="4">
    <source>
        <dbReference type="ARBA" id="ARBA00038415"/>
    </source>
</evidence>
<keyword evidence="2" id="KW-0677">Repeat</keyword>
<dbReference type="GO" id="GO:1990234">
    <property type="term" value="C:transferase complex"/>
    <property type="evidence" value="ECO:0007669"/>
    <property type="project" value="UniProtKB-ARBA"/>
</dbReference>
<evidence type="ECO:0000256" key="6">
    <source>
        <dbReference type="ARBA" id="ARBA00043913"/>
    </source>
</evidence>
<evidence type="ECO:0000256" key="5">
    <source>
        <dbReference type="ARBA" id="ARBA00039789"/>
    </source>
</evidence>
<dbReference type="SMART" id="SM00320">
    <property type="entry name" value="WD40"/>
    <property type="match status" value="10"/>
</dbReference>
<dbReference type="Gene3D" id="3.40.50.300">
    <property type="entry name" value="P-loop containing nucleotide triphosphate hydrolases"/>
    <property type="match status" value="1"/>
</dbReference>
<dbReference type="PANTHER" id="PTHR22847">
    <property type="entry name" value="WD40 REPEAT PROTEIN"/>
    <property type="match status" value="1"/>
</dbReference>
<reference evidence="9 10" key="1">
    <citation type="journal article" date="2016" name="PLoS Pathog.">
        <title>Biosynthesis of antibiotic leucinostatins in bio-control fungus Purpureocillium lilacinum and their inhibition on phytophthora revealed by genome mining.</title>
        <authorList>
            <person name="Wang G."/>
            <person name="Liu Z."/>
            <person name="Lin R."/>
            <person name="Li E."/>
            <person name="Mao Z."/>
            <person name="Ling J."/>
            <person name="Yang Y."/>
            <person name="Yin W.B."/>
            <person name="Xie B."/>
        </authorList>
    </citation>
    <scope>NUCLEOTIDE SEQUENCE [LARGE SCALE GENOMIC DNA]</scope>
    <source>
        <strain evidence="9">170</strain>
    </source>
</reference>
<evidence type="ECO:0000256" key="2">
    <source>
        <dbReference type="ARBA" id="ARBA00022737"/>
    </source>
</evidence>
<feature type="repeat" description="WD" evidence="7">
    <location>
        <begin position="664"/>
        <end position="705"/>
    </location>
</feature>
<organism evidence="9 10">
    <name type="scientific">Pochonia chlamydosporia 170</name>
    <dbReference type="NCBI Taxonomy" id="1380566"/>
    <lineage>
        <taxon>Eukaryota</taxon>
        <taxon>Fungi</taxon>
        <taxon>Dikarya</taxon>
        <taxon>Ascomycota</taxon>
        <taxon>Pezizomycotina</taxon>
        <taxon>Sordariomycetes</taxon>
        <taxon>Hypocreomycetidae</taxon>
        <taxon>Hypocreales</taxon>
        <taxon>Clavicipitaceae</taxon>
        <taxon>Pochonia</taxon>
    </lineage>
</organism>
<dbReference type="InterPro" id="IPR015943">
    <property type="entry name" value="WD40/YVTN_repeat-like_dom_sf"/>
</dbReference>
<dbReference type="GeneID" id="28852431"/>
<dbReference type="PROSITE" id="PS00678">
    <property type="entry name" value="WD_REPEATS_1"/>
    <property type="match status" value="2"/>
</dbReference>
<comment type="function">
    <text evidence="6">Involved in mitochondrial fission. Acts as an adapter protein required to form mitochondrial fission complexes. Formation of these complexes is required to promote constriction and fission of the mitochondrial compartment at a late step in mitochondrial division.</text>
</comment>
<evidence type="ECO:0000256" key="1">
    <source>
        <dbReference type="ARBA" id="ARBA00022574"/>
    </source>
</evidence>
<keyword evidence="3" id="KW-0175">Coiled coil</keyword>
<accession>A0A179F3E0</accession>
<dbReference type="STRING" id="1380566.A0A179F3E0"/>
<evidence type="ECO:0000256" key="3">
    <source>
        <dbReference type="ARBA" id="ARBA00023054"/>
    </source>
</evidence>
<dbReference type="AlphaFoldDB" id="A0A179F3E0"/>
<dbReference type="InterPro" id="IPR019775">
    <property type="entry name" value="WD40_repeat_CS"/>
</dbReference>
<dbReference type="InterPro" id="IPR020472">
    <property type="entry name" value="WD40_PAC1"/>
</dbReference>
<dbReference type="Gene3D" id="2.130.10.10">
    <property type="entry name" value="YVTN repeat-like/Quinoprotein amine dehydrogenase"/>
    <property type="match status" value="4"/>
</dbReference>
<keyword evidence="1 7" id="KW-0853">WD repeat</keyword>
<dbReference type="RefSeq" id="XP_022284051.1">
    <property type="nucleotide sequence ID" value="XM_022428685.1"/>
</dbReference>
<dbReference type="CDD" id="cd00200">
    <property type="entry name" value="WD40"/>
    <property type="match status" value="1"/>
</dbReference>
<dbReference type="EMBL" id="LSBJ02000004">
    <property type="protein sequence ID" value="OAQ59890.2"/>
    <property type="molecule type" value="Genomic_DNA"/>
</dbReference>
<dbReference type="Gene3D" id="3.40.50.1580">
    <property type="entry name" value="Nucleoside phosphorylase domain"/>
    <property type="match status" value="1"/>
</dbReference>
<comment type="caution">
    <text evidence="9">The sequence shown here is derived from an EMBL/GenBank/DDBJ whole genome shotgun (WGS) entry which is preliminary data.</text>
</comment>
<dbReference type="InterPro" id="IPR056884">
    <property type="entry name" value="NPHP3-like_N"/>
</dbReference>
<feature type="domain" description="NACHT" evidence="8">
    <location>
        <begin position="117"/>
        <end position="268"/>
    </location>
</feature>
<dbReference type="Pfam" id="PF24883">
    <property type="entry name" value="NPHP3_N"/>
    <property type="match status" value="1"/>
</dbReference>
<dbReference type="PRINTS" id="PR00320">
    <property type="entry name" value="GPROTEINBRPT"/>
</dbReference>
<sequence length="1204" mass="135139">MEAAGVMNHFSCVVVRGICDYADSHKNKEWQGYAAMAAAAFAKDLLCRLQRARSLVPPEKVHQDTHEADCLRTLRDTDPSDDKARIEETKGGLLRDSYKWVLSHDGFCQWRDDPESRLLWIHGDAGKGKTMLLCGIIDELEAGGNHLVSYFLCQATETKLNNATTLIRGLIYLFAKKRRHLLSHVQKEFDMAGKNLFEDRNAWQILSRLLGAILSDPRSSNAVIVIDALDECTKDLSRLLDLITRFSRSYQAKWIVSSRNSPPIEEKLGNSSQGSRLNLQLNENLIATAVETFICHKVQFLAQVKRYDDATKEAVKNHLSRNADATFLWVALVCQELGDHQVRRRHTLQRLKSFPPGLDALYQRMLQNVCESEDAKLCKEVLATALTVLRPLSLLEITSLISQFELDDAVEVIHSCGSFVTIRHDMVYFVHQSAKDFLLDRAKNTVMPFDMSHNNYRICIRSLDILAETLKRDMYSLKEPGTLISEIAQPEPDPLAPARYSCLFWVSHLSTSLLRRPSRELLGDWQSAVARFIGQHLLHWIEARSLLHEQQHSRWSDVLKDACRFILQFKMAIETAPLQVYTSCLLFSPRNSLVRQLFAFEEPKWVTVSDRPQKWDACMQTLEGHSGYVCSAVFSPDGHKVASCSDDATIKLWSVATGSCLATLNGHADAVCCVCFPIKGNWLASGSSDGNIKIWDLATECCIETLIGHEKTVSALAFAPNGTEIVSGSFDETIRIWDVATGSCLRSFHARHITAVGFASHGNVFASSSHERSIRFWELEKGTCLYTIRTVIKIHDVSISPHGTMLVSGGINGIELWDLTLRIRLKWFHVIGVVTSITFSPCGQYVVYRTDSTPSPKGPTVLHLESGNSREANTTDWGDHGSVSYSPDGTKIVSTLGNVVWLWEVALLRDCTEPKDDDEIVNNMSISADGQRVALGGTGITIWDIPTRRRVLKFGDIGGALYHLVEFAPDGYVLASGSQFGKINIWNAFGTCVQTCKPTKWSEMMEEIEELAFSPSGRFIASSSAHDIKIWDVQTGCHLLTLKCLPFGRITFLPCSQRLAYATNTSSVQIFDISTGCCIREFSTTEHWGLKPVAFDKDCKRMLSLSGLMNFQIHDLDTGRSEEFRPARRIWNRSLDHDDKGYNVSIDYKWILKDGKRLIWIPPSLRENDEETNYLAICDSAVILGHGLGPKIPLFLWFDTAELG</sequence>
<dbReference type="InterPro" id="IPR011047">
    <property type="entry name" value="Quinoprotein_ADH-like_sf"/>
</dbReference>
<dbReference type="PROSITE" id="PS50837">
    <property type="entry name" value="NACHT"/>
    <property type="match status" value="1"/>
</dbReference>
<dbReference type="PANTHER" id="PTHR22847:SF637">
    <property type="entry name" value="WD REPEAT DOMAIN 5B"/>
    <property type="match status" value="1"/>
</dbReference>
<evidence type="ECO:0000259" key="8">
    <source>
        <dbReference type="PROSITE" id="PS50837"/>
    </source>
</evidence>
<name>A0A179F3E0_METCM</name>
<dbReference type="SUPFAM" id="SSF53167">
    <property type="entry name" value="Purine and uridine phosphorylases"/>
    <property type="match status" value="1"/>
</dbReference>
<feature type="repeat" description="WD" evidence="7">
    <location>
        <begin position="706"/>
        <end position="747"/>
    </location>
</feature>
<dbReference type="SUPFAM" id="SSF50978">
    <property type="entry name" value="WD40 repeat-like"/>
    <property type="match status" value="1"/>
</dbReference>
<gene>
    <name evidence="9" type="ORF">VFPPC_09989</name>
</gene>
<evidence type="ECO:0000313" key="9">
    <source>
        <dbReference type="EMBL" id="OAQ59890.2"/>
    </source>
</evidence>
<evidence type="ECO:0000313" key="10">
    <source>
        <dbReference type="Proteomes" id="UP000078397"/>
    </source>
</evidence>
<dbReference type="InterPro" id="IPR001680">
    <property type="entry name" value="WD40_rpt"/>
</dbReference>
<feature type="repeat" description="WD" evidence="7">
    <location>
        <begin position="746"/>
        <end position="787"/>
    </location>
</feature>
<dbReference type="GO" id="GO:0003824">
    <property type="term" value="F:catalytic activity"/>
    <property type="evidence" value="ECO:0007669"/>
    <property type="project" value="InterPro"/>
</dbReference>
<dbReference type="Pfam" id="PF00400">
    <property type="entry name" value="WD40"/>
    <property type="match status" value="5"/>
</dbReference>
<dbReference type="InterPro" id="IPR007111">
    <property type="entry name" value="NACHT_NTPase"/>
</dbReference>
<dbReference type="Proteomes" id="UP000078397">
    <property type="component" value="Unassembled WGS sequence"/>
</dbReference>
<comment type="similarity">
    <text evidence="4">Belongs to the WD repeat MDV1/CAF4 family.</text>
</comment>
<dbReference type="SUPFAM" id="SSF52540">
    <property type="entry name" value="P-loop containing nucleoside triphosphate hydrolases"/>
    <property type="match status" value="1"/>
</dbReference>
<dbReference type="InterPro" id="IPR035994">
    <property type="entry name" value="Nucleoside_phosphorylase_sf"/>
</dbReference>
<dbReference type="KEGG" id="pchm:VFPPC_09989"/>
<proteinExistence type="inferred from homology"/>
<dbReference type="PROSITE" id="PS50294">
    <property type="entry name" value="WD_REPEATS_REGION"/>
    <property type="match status" value="4"/>
</dbReference>
<feature type="repeat" description="WD" evidence="7">
    <location>
        <begin position="622"/>
        <end position="663"/>
    </location>
</feature>
<evidence type="ECO:0000256" key="7">
    <source>
        <dbReference type="PROSITE-ProRule" id="PRU00221"/>
    </source>
</evidence>
<dbReference type="SUPFAM" id="SSF50998">
    <property type="entry name" value="Quinoprotein alcohol dehydrogenase-like"/>
    <property type="match status" value="1"/>
</dbReference>